<dbReference type="RefSeq" id="WP_015756062.1">
    <property type="nucleotide sequence ID" value="NC_013216.1"/>
</dbReference>
<dbReference type="HOGENOM" id="CLU_117105_0_0_9"/>
<dbReference type="AlphaFoldDB" id="C8W4Y9"/>
<sequence>MIKKVVFLIFGLMILFLGFTKISFGGDKYSEREYKVQKQVIDTFVLDVNDSRDNESKDSKLKPLFMRDIYDDEIAQESHETRVKIAKAINILYKEKEIREGDFKPMIFLKGNTNVLIAVKHPNNTISLTDFDISNKEPVEVDKQVKEMKDNKQQLD</sequence>
<accession>C8W4Y9</accession>
<gene>
    <name evidence="1" type="ordered locus">Dtox_0397</name>
</gene>
<keyword evidence="2" id="KW-1185">Reference proteome</keyword>
<proteinExistence type="predicted"/>
<reference evidence="1 2" key="1">
    <citation type="journal article" date="2009" name="Stand. Genomic Sci.">
        <title>Complete genome sequence of Desulfotomaculum acetoxidans type strain (5575).</title>
        <authorList>
            <person name="Spring S."/>
            <person name="Lapidus A."/>
            <person name="Schroder M."/>
            <person name="Gleim D."/>
            <person name="Sims D."/>
            <person name="Meincke L."/>
            <person name="Glavina Del Rio T."/>
            <person name="Tice H."/>
            <person name="Copeland A."/>
            <person name="Cheng J.F."/>
            <person name="Lucas S."/>
            <person name="Chen F."/>
            <person name="Nolan M."/>
            <person name="Bruce D."/>
            <person name="Goodwin L."/>
            <person name="Pitluck S."/>
            <person name="Ivanova N."/>
            <person name="Mavromatis K."/>
            <person name="Mikhailova N."/>
            <person name="Pati A."/>
            <person name="Chen A."/>
            <person name="Palaniappan K."/>
            <person name="Land M."/>
            <person name="Hauser L."/>
            <person name="Chang Y.J."/>
            <person name="Jeffries C.D."/>
            <person name="Chain P."/>
            <person name="Saunders E."/>
            <person name="Brettin T."/>
            <person name="Detter J.C."/>
            <person name="Goker M."/>
            <person name="Bristow J."/>
            <person name="Eisen J.A."/>
            <person name="Markowitz V."/>
            <person name="Hugenholtz P."/>
            <person name="Kyrpides N.C."/>
            <person name="Klenk H.P."/>
            <person name="Han C."/>
        </authorList>
    </citation>
    <scope>NUCLEOTIDE SEQUENCE [LARGE SCALE GENOMIC DNA]</scope>
    <source>
        <strain evidence="2">ATCC 49208 / DSM 771 / VKM B-1644</strain>
    </source>
</reference>
<dbReference type="OrthoDB" id="1809857at2"/>
<dbReference type="Proteomes" id="UP000002217">
    <property type="component" value="Chromosome"/>
</dbReference>
<dbReference type="eggNOG" id="ENOG50338Z7">
    <property type="taxonomic scope" value="Bacteria"/>
</dbReference>
<evidence type="ECO:0000313" key="2">
    <source>
        <dbReference type="Proteomes" id="UP000002217"/>
    </source>
</evidence>
<dbReference type="KEGG" id="dae:Dtox_0397"/>
<protein>
    <submittedName>
        <fullName evidence="1">Uncharacterized protein</fullName>
    </submittedName>
</protein>
<evidence type="ECO:0000313" key="1">
    <source>
        <dbReference type="EMBL" id="ACV61341.1"/>
    </source>
</evidence>
<name>C8W4Y9_DESAS</name>
<organism evidence="1 2">
    <name type="scientific">Desulfofarcimen acetoxidans (strain ATCC 49208 / DSM 771 / KCTC 5769 / VKM B-1644 / 5575)</name>
    <name type="common">Desulfotomaculum acetoxidans</name>
    <dbReference type="NCBI Taxonomy" id="485916"/>
    <lineage>
        <taxon>Bacteria</taxon>
        <taxon>Bacillati</taxon>
        <taxon>Bacillota</taxon>
        <taxon>Clostridia</taxon>
        <taxon>Eubacteriales</taxon>
        <taxon>Peptococcaceae</taxon>
        <taxon>Desulfofarcimen</taxon>
    </lineage>
</organism>
<dbReference type="EMBL" id="CP001720">
    <property type="protein sequence ID" value="ACV61341.1"/>
    <property type="molecule type" value="Genomic_DNA"/>
</dbReference>